<evidence type="ECO:0000313" key="1">
    <source>
        <dbReference type="EMBL" id="MCZ4281707.1"/>
    </source>
</evidence>
<reference evidence="1" key="1">
    <citation type="submission" date="2022-12" db="EMBL/GenBank/DDBJ databases">
        <title>Bacterial isolates from different developmental stages of Nematostella vectensis.</title>
        <authorList>
            <person name="Fraune S."/>
        </authorList>
    </citation>
    <scope>NUCLEOTIDE SEQUENCE</scope>
    <source>
        <strain evidence="1">G21630-S1</strain>
    </source>
</reference>
<name>A0ABT4LKR8_9PROT</name>
<dbReference type="Proteomes" id="UP001069802">
    <property type="component" value="Unassembled WGS sequence"/>
</dbReference>
<proteinExistence type="predicted"/>
<sequence>MSLEQKLSLLANRIGQEFTSLRNAFESKTVVDTGTKSGAVVIDYRAGGLYQEGQIQKITVGGNITNLTVMNWPDSGKAGKLTLYLNLSSANTVDFTFVSGWALGSAPTLAVGLNELVFTTIDGGAVVIGHAVALGIAT</sequence>
<dbReference type="RefSeq" id="WP_269423870.1">
    <property type="nucleotide sequence ID" value="NZ_JAPWGY010000004.1"/>
</dbReference>
<organism evidence="1 2">
    <name type="scientific">Kiloniella laminariae</name>
    <dbReference type="NCBI Taxonomy" id="454162"/>
    <lineage>
        <taxon>Bacteria</taxon>
        <taxon>Pseudomonadati</taxon>
        <taxon>Pseudomonadota</taxon>
        <taxon>Alphaproteobacteria</taxon>
        <taxon>Rhodospirillales</taxon>
        <taxon>Kiloniellaceae</taxon>
        <taxon>Kiloniella</taxon>
    </lineage>
</organism>
<comment type="caution">
    <text evidence="1">The sequence shown here is derived from an EMBL/GenBank/DDBJ whole genome shotgun (WGS) entry which is preliminary data.</text>
</comment>
<evidence type="ECO:0000313" key="2">
    <source>
        <dbReference type="Proteomes" id="UP001069802"/>
    </source>
</evidence>
<accession>A0ABT4LKR8</accession>
<dbReference type="EMBL" id="JAPWGY010000004">
    <property type="protein sequence ID" value="MCZ4281707.1"/>
    <property type="molecule type" value="Genomic_DNA"/>
</dbReference>
<protein>
    <submittedName>
        <fullName evidence="1">Uncharacterized protein</fullName>
    </submittedName>
</protein>
<keyword evidence="2" id="KW-1185">Reference proteome</keyword>
<gene>
    <name evidence="1" type="ORF">O4H49_13030</name>
</gene>